<dbReference type="Pfam" id="PF00498">
    <property type="entry name" value="FHA"/>
    <property type="match status" value="1"/>
</dbReference>
<comment type="subcellular location">
    <subcellularLocation>
        <location evidence="15">Cell membrane</location>
        <location evidence="15">Sarcolemma</location>
        <topology evidence="15">Single-pass type IV membrane protein</topology>
    </subcellularLocation>
    <subcellularLocation>
        <location evidence="1">Cytoplasm</location>
        <location evidence="1">Cytoskeleton</location>
        <location evidence="1">Microtubule organizing center</location>
        <location evidence="1">Centrosome</location>
    </subcellularLocation>
    <subcellularLocation>
        <location evidence="3">Endoplasmic reticulum membrane</location>
        <topology evidence="3">Single-pass membrane protein</topology>
    </subcellularLocation>
    <subcellularLocation>
        <location evidence="2">Mitochondrion membrane</location>
        <topology evidence="2">Single-pass membrane protein</topology>
    </subcellularLocation>
</comment>
<feature type="coiled-coil region" evidence="19">
    <location>
        <begin position="202"/>
        <end position="382"/>
    </location>
</feature>
<keyword evidence="5" id="KW-0963">Cytoplasm</keyword>
<dbReference type="SMART" id="SM00240">
    <property type="entry name" value="FHA"/>
    <property type="match status" value="1"/>
</dbReference>
<comment type="similarity">
    <text evidence="16">Belongs to the SLMAP family.</text>
</comment>
<dbReference type="InterPro" id="IPR051176">
    <property type="entry name" value="Cent_Immune-Sig_Mod"/>
</dbReference>
<dbReference type="PANTHER" id="PTHR15715">
    <property type="entry name" value="CENTROSOMAL PROTEIN OF 170 KDA"/>
    <property type="match status" value="1"/>
</dbReference>
<keyword evidence="7 20" id="KW-0812">Transmembrane</keyword>
<evidence type="ECO:0000259" key="21">
    <source>
        <dbReference type="PROSITE" id="PS50006"/>
    </source>
</evidence>
<sequence>MAFALLSARPNSHPFQERHISLKEVVKIGRAVAKTKPSSNNAVFDCKVLSRNHAIMWYENGKFLLQDTKSSNGTYVNSVRLSRGSEESEPYEIKSNDILQFGVEVVENSKNVTHGCIIGLVTLFHEDGTEALSSTEETPKGILSMFLDEKNFLPQDLWQLCQFLQDAVYREQQLESKLSTLQQLIVESHSTSHDAFQGFIKEDKLLSRLETLENQLEIATKDITNDEAVQKLVEYQEEKLHYETTTKENLQSILVEKAEALSKLADTERILKNTEEECTHLKMVQHNLQKELQQLIEVHKLQSNELTDLKLLTAKDEEKLSQYEKDNRNLKAQLDLAERRGSALAVDVESLQAECDFTKQQLNAIKEKLDQSMAALKEKEIAKAEDTEKVIPFASDHATLEKEVQNKSAYIQVLKGKLSEAYSELENMKKLNQDQSSSYPLLHQLNDVLLHTQSCIIKLGNIFHDKDKSIDLVNVSWNPIDLVNVSWNPMINQSKNEIKQEAKIDLIVLSFIKMVGQVNNVLESITSELQLKIADEPNHNEAEELHNQIIVLKEKLIREQIKNKDNEENVHLVKSDPIANHTEAEELHNNIKLLQDKLLVEQAKNKRNEEHALLLEINSSNLQKENESLYEKINILENDCNLLKQDSFIKKQLLESNQQASKVMNIQSLTKMQKRTPPTESYKNVTNTNDFHDVVCAEKAHVRSDIDDEFSDESILLGKMGNLVLAFFLLLVGLGALIMLGIIKVTAGTLPLVDERNWVEAWEHIIDYLF</sequence>
<organism evidence="22">
    <name type="scientific">Hydra vulgaris</name>
    <name type="common">Hydra</name>
    <name type="synonym">Hydra attenuata</name>
    <dbReference type="NCBI Taxonomy" id="6087"/>
    <lineage>
        <taxon>Eukaryota</taxon>
        <taxon>Metazoa</taxon>
        <taxon>Cnidaria</taxon>
        <taxon>Hydrozoa</taxon>
        <taxon>Hydroidolina</taxon>
        <taxon>Anthoathecata</taxon>
        <taxon>Aplanulata</taxon>
        <taxon>Hydridae</taxon>
        <taxon>Hydra</taxon>
    </lineage>
</organism>
<dbReference type="FunFam" id="2.60.200.20:FF:000003">
    <property type="entry name" value="sarcolemmal membrane-associated protein isoform X2"/>
    <property type="match status" value="1"/>
</dbReference>
<keyword evidence="9 20" id="KW-1133">Transmembrane helix</keyword>
<evidence type="ECO:0000256" key="19">
    <source>
        <dbReference type="SAM" id="Coils"/>
    </source>
</evidence>
<feature type="transmembrane region" description="Helical" evidence="20">
    <location>
        <begin position="723"/>
        <end position="743"/>
    </location>
</feature>
<evidence type="ECO:0000256" key="2">
    <source>
        <dbReference type="ARBA" id="ARBA00004304"/>
    </source>
</evidence>
<feature type="coiled-coil region" evidence="19">
    <location>
        <begin position="584"/>
        <end position="646"/>
    </location>
</feature>
<evidence type="ECO:0000256" key="6">
    <source>
        <dbReference type="ARBA" id="ARBA00022553"/>
    </source>
</evidence>
<keyword evidence="4" id="KW-1003">Cell membrane</keyword>
<dbReference type="GO" id="GO:0005789">
    <property type="term" value="C:endoplasmic reticulum membrane"/>
    <property type="evidence" value="ECO:0007669"/>
    <property type="project" value="UniProtKB-SubCell"/>
</dbReference>
<dbReference type="KEGG" id="hmg:100197477"/>
<keyword evidence="13" id="KW-0206">Cytoskeleton</keyword>
<accession>T2MD26</accession>
<dbReference type="PROSITE" id="PS50006">
    <property type="entry name" value="FHA_DOMAIN"/>
    <property type="match status" value="1"/>
</dbReference>
<keyword evidence="12 20" id="KW-0472">Membrane</keyword>
<evidence type="ECO:0000313" key="22">
    <source>
        <dbReference type="EMBL" id="CDG70024.1"/>
    </source>
</evidence>
<dbReference type="CDD" id="cd21911">
    <property type="entry name" value="CC1_SLMAP"/>
    <property type="match status" value="1"/>
</dbReference>
<keyword evidence="11" id="KW-0496">Mitochondrion</keyword>
<evidence type="ECO:0000256" key="10">
    <source>
        <dbReference type="ARBA" id="ARBA00023054"/>
    </source>
</evidence>
<dbReference type="GO" id="GO:0005813">
    <property type="term" value="C:centrosome"/>
    <property type="evidence" value="ECO:0007669"/>
    <property type="project" value="UniProtKB-SubCell"/>
</dbReference>
<evidence type="ECO:0000256" key="7">
    <source>
        <dbReference type="ARBA" id="ARBA00022692"/>
    </source>
</evidence>
<dbReference type="AlphaFoldDB" id="T2MD26"/>
<evidence type="ECO:0000256" key="14">
    <source>
        <dbReference type="ARBA" id="ARBA00057671"/>
    </source>
</evidence>
<protein>
    <recommendedName>
        <fullName evidence="18">Sarcolemmal membrane-associated protein</fullName>
    </recommendedName>
</protein>
<dbReference type="EMBL" id="HAAD01003792">
    <property type="protein sequence ID" value="CDG70024.1"/>
    <property type="molecule type" value="mRNA"/>
</dbReference>
<evidence type="ECO:0000256" key="16">
    <source>
        <dbReference type="ARBA" id="ARBA00061687"/>
    </source>
</evidence>
<reference evidence="22" key="1">
    <citation type="journal article" date="2013" name="Genome Biol. Evol.">
        <title>Punctuated emergences of genetic and phenotypic innovations in eumetazoan, bilaterian, euteleostome, and hominidae ancestors.</title>
        <authorList>
            <person name="Wenger Y."/>
            <person name="Galliot B."/>
        </authorList>
    </citation>
    <scope>NUCLEOTIDE SEQUENCE</scope>
    <source>
        <tissue evidence="22">Whole animals</tissue>
    </source>
</reference>
<gene>
    <name evidence="22" type="primary">SLMAP</name>
</gene>
<evidence type="ECO:0000256" key="15">
    <source>
        <dbReference type="ARBA" id="ARBA00060409"/>
    </source>
</evidence>
<comment type="function">
    <text evidence="14">Associates with the striatin-interacting phosphatase and kinase (STRIPAK) core complex, forming the extended (SIKE1:SLMAP)STRIPAK complex. The (SIKE1:SLMAP)STRIPAK complex dephosphorylates STK3 leading to the inhibition of Hippo signaling and the control of cell growth. May play a role during myoblast fusion.</text>
</comment>
<evidence type="ECO:0000256" key="20">
    <source>
        <dbReference type="SAM" id="Phobius"/>
    </source>
</evidence>
<dbReference type="InterPro" id="IPR008984">
    <property type="entry name" value="SMAD_FHA_dom_sf"/>
</dbReference>
<keyword evidence="8" id="KW-0256">Endoplasmic reticulum</keyword>
<evidence type="ECO:0000256" key="5">
    <source>
        <dbReference type="ARBA" id="ARBA00022490"/>
    </source>
</evidence>
<dbReference type="SUPFAM" id="SSF49879">
    <property type="entry name" value="SMAD/FHA domain"/>
    <property type="match status" value="1"/>
</dbReference>
<evidence type="ECO:0000256" key="9">
    <source>
        <dbReference type="ARBA" id="ARBA00022989"/>
    </source>
</evidence>
<name>T2MD26_HYDVU</name>
<evidence type="ECO:0000256" key="8">
    <source>
        <dbReference type="ARBA" id="ARBA00022824"/>
    </source>
</evidence>
<evidence type="ECO:0000256" key="4">
    <source>
        <dbReference type="ARBA" id="ARBA00022475"/>
    </source>
</evidence>
<dbReference type="CDD" id="cd22679">
    <property type="entry name" value="FHA_SLMAP"/>
    <property type="match status" value="1"/>
</dbReference>
<dbReference type="GO" id="GO:0042383">
    <property type="term" value="C:sarcolemma"/>
    <property type="evidence" value="ECO:0007669"/>
    <property type="project" value="UniProtKB-SubCell"/>
</dbReference>
<evidence type="ECO:0000256" key="17">
    <source>
        <dbReference type="ARBA" id="ARBA00066015"/>
    </source>
</evidence>
<evidence type="ECO:0000256" key="18">
    <source>
        <dbReference type="ARBA" id="ARBA00074026"/>
    </source>
</evidence>
<dbReference type="GO" id="GO:0031966">
    <property type="term" value="C:mitochondrial membrane"/>
    <property type="evidence" value="ECO:0007669"/>
    <property type="project" value="UniProtKB-SubCell"/>
</dbReference>
<keyword evidence="10 19" id="KW-0175">Coiled coil</keyword>
<evidence type="ECO:0000256" key="1">
    <source>
        <dbReference type="ARBA" id="ARBA00004300"/>
    </source>
</evidence>
<dbReference type="PANTHER" id="PTHR15715:SF37">
    <property type="entry name" value="LD47843P"/>
    <property type="match status" value="1"/>
</dbReference>
<dbReference type="InterPro" id="IPR000253">
    <property type="entry name" value="FHA_dom"/>
</dbReference>
<feature type="domain" description="FHA" evidence="21">
    <location>
        <begin position="26"/>
        <end position="81"/>
    </location>
</feature>
<dbReference type="OrthoDB" id="687730at2759"/>
<proteinExistence type="evidence at transcript level"/>
<comment type="subunit">
    <text evidence="17">Homodimer. Interacts with myosin. Interacts with SIKE1 and both associate with the STRIPAK core complex composed of PP2A catalytic and scaffolding subunits, the striatins (PP2A regulatory subunits), the striatin-associated proteins MOB4, STRIP1 and STRIP2, PDCD10 and members of the STE20 kinases, such as STK24 and STK26. Interacts (via FHA domain) with STK3 (when phosphorylated); the interaction associates STK3 with the STRIPAK complex.</text>
</comment>
<keyword evidence="6" id="KW-0597">Phosphoprotein</keyword>
<dbReference type="Gene3D" id="2.60.200.20">
    <property type="match status" value="1"/>
</dbReference>
<evidence type="ECO:0000256" key="12">
    <source>
        <dbReference type="ARBA" id="ARBA00023136"/>
    </source>
</evidence>
<evidence type="ECO:0000256" key="3">
    <source>
        <dbReference type="ARBA" id="ARBA00004389"/>
    </source>
</evidence>
<evidence type="ECO:0000256" key="13">
    <source>
        <dbReference type="ARBA" id="ARBA00023212"/>
    </source>
</evidence>
<evidence type="ECO:0000256" key="11">
    <source>
        <dbReference type="ARBA" id="ARBA00023128"/>
    </source>
</evidence>